<gene>
    <name evidence="1" type="ORF">SCF082_LOCUS6620</name>
</gene>
<dbReference type="EMBL" id="CAXAMM010003636">
    <property type="protein sequence ID" value="CAK9000722.1"/>
    <property type="molecule type" value="Genomic_DNA"/>
</dbReference>
<dbReference type="Proteomes" id="UP001642464">
    <property type="component" value="Unassembled WGS sequence"/>
</dbReference>
<comment type="caution">
    <text evidence="1">The sequence shown here is derived from an EMBL/GenBank/DDBJ whole genome shotgun (WGS) entry which is preliminary data.</text>
</comment>
<name>A0ABP0IDP8_9DINO</name>
<sequence length="1582" mass="172937">MLLLVLTTLGSAFADDAYCSLQKVSRGPIGFDREVRHLEREDVQPKDLWTRPGLEFRQCPKLPVLSKNIQLQVRHQLNNLMKKPTCSGGQVLIGDFMNGSYKYTCCNAGEQCGGCRVVRDGACRQCAAGYVMQTVPVVNISKCFMCDDVPNWHDMQGRTCADLQQDGICSGAWPKTADDVQFQGLRPSEACCACGGGSVYPTPVYMPLQSKSLYAGQYVDATPEPITAEVVEVAPGCTFGSSGLTVASNGRVSGVVAMKQNVTEISCSTVSVQDPVRGIVTQTDFSIPLSKFSYGEQVVYFKFWGLDGSPSDATVPLHSRNMDGPQSLQLQCDTACSWLSMIPSGALTWIETGNRTGLPEDLTEQVTTLAGMPSCNCQVLGHFPMQGGVKAVTPQFLVSQARLWKGGAWKVPNITARISEEISEVPLLEDLGPGFQWYNRSGHVFEVPIVENIATGEKFIVSKSIPPSILDVECKVSGNEGKQLKWSRISGDVTLEGDVAFKLDPQSGMVSGTPGLSLPATQGRAELTINCQVALGGPQYDRALPVSVLSIRVLDDVCWVPSNISGTFRWNTLPKAQQSLCLQSCRLRDDCAAVQYKNGACKLMVSDGKPSALHSEVLLRLNNCSDQDAALNVTLPGAQYLEGEFSVMSIFKGKASYSRPGTNPQRQLLLSRRENVERVPESCAKSNWLFLHINSSDYEDAESVNAPEFFGNAMACADTDVVGNAFKTGQAAFELQLLPPELSLAKAASQPAVQGGTLALSVPSCSKPLGDLEFGTVETPGIYSLHPCECFGEAYANVEPVDHASNAAVPRNATGSFNNGTVPAQRVFSGPYACEETASVGQFFHLDLDDCHKACSSNPECKFYLFGKTSETCTLLQSCDDIQDVGLQVVNELYGMVPQEGSFCHIANPHRCWQEIKRRSMLSFTPSNLPPCLFQKQFELCDTMQLLLGKADGPCMRCQYINTTSPDGRSFAGVGMSKIPLPEIFPPASQISVGCNDTSRMFARLQHGLQWEGPRESEAVFTCVSGEWIGEQGPWQYLFNFTCQRCIQVGDASLQRLSLVSMPERYFLEHRVVHVTYPFSINGCTRASAKTASPLVATETHMFLDVAKDQHLQLEVLEPESLWWIDSTSGHLRVRSNVLDPNKEWCVCDDGHALQACLCDESFQKKDFWLFEQGVIRASSGTKCLQADKTLAVATCPNGRDLKFLWYFKFGNCFFGFDLSNTAQMLWTATVETAAEASPLRLGNLAFKETRSEGEGLFQIYLDYPPVNAKLCLHADLTMKLGQGYMMQVSSDCQSTFLWRGTHIAYFHLGDLTTTYYLQTIEDKDHQLRLIAAKQTTPGPEFNFVILGGKIMPASSASGSKQCLRAKSMKPSTATTSNGLRSMVIEKGQARNYAACKSYAEFSGFVKQDGSWSQVCRESGFLHAAEQAKKGIWGCTASMFVASCQFGDVFSEVTWPISISPAGFKYSSPDCVPQCASLGSAFVMPNAKPPLHTYQAHYDKSTGFLNMTCPSGSFLSQITGSASAETIQFYFDCRGPWPAVLPPDVSSPNMVLFEECMSDSDVYVWTETWSLEKIGAHSNAST</sequence>
<reference evidence="1 2" key="1">
    <citation type="submission" date="2024-02" db="EMBL/GenBank/DDBJ databases">
        <authorList>
            <person name="Chen Y."/>
            <person name="Shah S."/>
            <person name="Dougan E. K."/>
            <person name="Thang M."/>
            <person name="Chan C."/>
        </authorList>
    </citation>
    <scope>NUCLEOTIDE SEQUENCE [LARGE SCALE GENOMIC DNA]</scope>
</reference>
<protein>
    <submittedName>
        <fullName evidence="1">Uncharacterized protein</fullName>
    </submittedName>
</protein>
<keyword evidence="2" id="KW-1185">Reference proteome</keyword>
<evidence type="ECO:0000313" key="1">
    <source>
        <dbReference type="EMBL" id="CAK9000722.1"/>
    </source>
</evidence>
<organism evidence="1 2">
    <name type="scientific">Durusdinium trenchii</name>
    <dbReference type="NCBI Taxonomy" id="1381693"/>
    <lineage>
        <taxon>Eukaryota</taxon>
        <taxon>Sar</taxon>
        <taxon>Alveolata</taxon>
        <taxon>Dinophyceae</taxon>
        <taxon>Suessiales</taxon>
        <taxon>Symbiodiniaceae</taxon>
        <taxon>Durusdinium</taxon>
    </lineage>
</organism>
<evidence type="ECO:0000313" key="2">
    <source>
        <dbReference type="Proteomes" id="UP001642464"/>
    </source>
</evidence>
<accession>A0ABP0IDP8</accession>
<proteinExistence type="predicted"/>